<proteinExistence type="predicted"/>
<dbReference type="Proteomes" id="UP000184749">
    <property type="component" value="Chromosome"/>
</dbReference>
<dbReference type="InterPro" id="IPR014710">
    <property type="entry name" value="RmlC-like_jellyroll"/>
</dbReference>
<dbReference type="InterPro" id="IPR039935">
    <property type="entry name" value="YML079W-like"/>
</dbReference>
<evidence type="ECO:0000313" key="3">
    <source>
        <dbReference type="Proteomes" id="UP000184749"/>
    </source>
</evidence>
<dbReference type="InterPro" id="IPR011051">
    <property type="entry name" value="RmlC_Cupin_sf"/>
</dbReference>
<evidence type="ECO:0000313" key="2">
    <source>
        <dbReference type="EMBL" id="APO69438.1"/>
    </source>
</evidence>
<accession>A0A1L5NNH3</accession>
<dbReference type="RefSeq" id="WP_074069850.1">
    <property type="nucleotide sequence ID" value="NZ_CP017101.1"/>
</dbReference>
<sequence length="140" mass="15543">MSPDDIIEALSMQPHPEGGWYVQTFRDGNGKDRGHSTAIYYLLKAGQRSHWHRVHDAAEVWHYYAGAPLALHRSADGAESETLMLGIDLANGERPQAIIPANWWQSAETLGEYTLVGCTVAPGFEFSKFEMAPMDWKPGG</sequence>
<dbReference type="PANTHER" id="PTHR33387:SF3">
    <property type="entry name" value="DUF985 DOMAIN-CONTAINING PROTEIN"/>
    <property type="match status" value="1"/>
</dbReference>
<dbReference type="Pfam" id="PF06172">
    <property type="entry name" value="Cupin_5"/>
    <property type="match status" value="1"/>
</dbReference>
<gene>
    <name evidence="2" type="ORF">IE4872_CH03854</name>
</gene>
<dbReference type="OrthoDB" id="9798288at2"/>
<feature type="domain" description="DUF985" evidence="1">
    <location>
        <begin position="5"/>
        <end position="132"/>
    </location>
</feature>
<dbReference type="EMBL" id="CP017101">
    <property type="protein sequence ID" value="APO69438.1"/>
    <property type="molecule type" value="Genomic_DNA"/>
</dbReference>
<name>A0A1L5NNH3_9HYPH</name>
<organism evidence="2 3">
    <name type="scientific">Rhizobium gallicum</name>
    <dbReference type="NCBI Taxonomy" id="56730"/>
    <lineage>
        <taxon>Bacteria</taxon>
        <taxon>Pseudomonadati</taxon>
        <taxon>Pseudomonadota</taxon>
        <taxon>Alphaproteobacteria</taxon>
        <taxon>Hyphomicrobiales</taxon>
        <taxon>Rhizobiaceae</taxon>
        <taxon>Rhizobium/Agrobacterium group</taxon>
        <taxon>Rhizobium</taxon>
    </lineage>
</organism>
<dbReference type="AlphaFoldDB" id="A0A1L5NNH3"/>
<reference evidence="2 3" key="1">
    <citation type="submission" date="2016-09" db="EMBL/GenBank/DDBJ databases">
        <title>The complete genome sequences of Rhizobium gallicum, symbiovars gallicum and phaseoli, symbionts associated to common bean (Phaseolus vulgaris).</title>
        <authorList>
            <person name="Bustos P."/>
            <person name="Santamaria R.I."/>
            <person name="Perez-Carrascal O.M."/>
            <person name="Juarez S."/>
            <person name="Lozano L."/>
            <person name="Martinez-Flores I."/>
            <person name="Martinez-Romero E."/>
            <person name="Cevallos M."/>
            <person name="Romero D."/>
            <person name="Davila G."/>
            <person name="Gonzalez V."/>
        </authorList>
    </citation>
    <scope>NUCLEOTIDE SEQUENCE [LARGE SCALE GENOMIC DNA]</scope>
    <source>
        <strain evidence="2 3">IE4872</strain>
    </source>
</reference>
<dbReference type="STRING" id="56730.IE4872_CH03854"/>
<dbReference type="SUPFAM" id="SSF51182">
    <property type="entry name" value="RmlC-like cupins"/>
    <property type="match status" value="1"/>
</dbReference>
<protein>
    <submittedName>
        <fullName evidence="2">Cupin 5 domain-containing protein</fullName>
    </submittedName>
</protein>
<dbReference type="InterPro" id="IPR009327">
    <property type="entry name" value="Cupin_DUF985"/>
</dbReference>
<dbReference type="CDD" id="cd06121">
    <property type="entry name" value="cupin_YML079wp"/>
    <property type="match status" value="1"/>
</dbReference>
<evidence type="ECO:0000259" key="1">
    <source>
        <dbReference type="Pfam" id="PF06172"/>
    </source>
</evidence>
<dbReference type="Gene3D" id="2.60.120.10">
    <property type="entry name" value="Jelly Rolls"/>
    <property type="match status" value="1"/>
</dbReference>
<dbReference type="PANTHER" id="PTHR33387">
    <property type="entry name" value="RMLC-LIKE JELLY ROLL FOLD PROTEIN"/>
    <property type="match status" value="1"/>
</dbReference>